<accession>A0A1Y5MPA7</accession>
<feature type="compositionally biased region" description="Low complexity" evidence="1">
    <location>
        <begin position="200"/>
        <end position="220"/>
    </location>
</feature>
<evidence type="ECO:0000256" key="1">
    <source>
        <dbReference type="SAM" id="MobiDB-lite"/>
    </source>
</evidence>
<reference evidence="2 3" key="1">
    <citation type="submission" date="2017-04" db="EMBL/GenBank/DDBJ databases">
        <title>Complete genome of Campylobacter concisus ATCC 33237T and draft genomes for an additional eight well characterized C. concisus strains.</title>
        <authorList>
            <person name="Cornelius A.J."/>
            <person name="Miller W.G."/>
            <person name="Lastovica A.J."/>
            <person name="On S.L."/>
            <person name="French N.P."/>
            <person name="Vandenberg O."/>
            <person name="Biggs P.J."/>
        </authorList>
    </citation>
    <scope>NUCLEOTIDE SEQUENCE [LARGE SCALE GENOMIC DNA]</scope>
    <source>
        <strain evidence="2 3">Lasto28.99</strain>
    </source>
</reference>
<evidence type="ECO:0000313" key="3">
    <source>
        <dbReference type="Proteomes" id="UP000195967"/>
    </source>
</evidence>
<feature type="region of interest" description="Disordered" evidence="1">
    <location>
        <begin position="189"/>
        <end position="223"/>
    </location>
</feature>
<feature type="non-terminal residue" evidence="2">
    <location>
        <position position="247"/>
    </location>
</feature>
<organism evidence="2 3">
    <name type="scientific">Campylobacter concisus</name>
    <dbReference type="NCBI Taxonomy" id="199"/>
    <lineage>
        <taxon>Bacteria</taxon>
        <taxon>Pseudomonadati</taxon>
        <taxon>Campylobacterota</taxon>
        <taxon>Epsilonproteobacteria</taxon>
        <taxon>Campylobacterales</taxon>
        <taxon>Campylobacteraceae</taxon>
        <taxon>Campylobacter</taxon>
    </lineage>
</organism>
<name>A0A1Y5MPA7_9BACT</name>
<evidence type="ECO:0000313" key="2">
    <source>
        <dbReference type="EMBL" id="OUT10421.1"/>
    </source>
</evidence>
<dbReference type="Proteomes" id="UP000195967">
    <property type="component" value="Unassembled WGS sequence"/>
</dbReference>
<gene>
    <name evidence="2" type="ORF">B9N62_10155</name>
</gene>
<dbReference type="EMBL" id="NDYO01000020">
    <property type="protein sequence ID" value="OUT10421.1"/>
    <property type="molecule type" value="Genomic_DNA"/>
</dbReference>
<dbReference type="AlphaFoldDB" id="A0A1Y5MPA7"/>
<proteinExistence type="predicted"/>
<comment type="caution">
    <text evidence="2">The sequence shown here is derived from an EMBL/GenBank/DDBJ whole genome shotgun (WGS) entry which is preliminary data.</text>
</comment>
<sequence length="247" mass="27675">MNQIQEYQDRKTELEVKKFELEQRKAKAFVATDFFPTHLRKGNETANIGTAIIVLDLAQRMNIGALEVAQSIYIIHGKPSFETKFLVARLNSSGLLKGRLQTIVSPDGNSAHCEAIDAQTGQLLKGTTITMEMARCEGWLSKNGSKWQTMPELMMKYRAQSFFINEFFPEVKYGLKTSDEVEDIVTFEPKEQSKTSPKASLNELLSSSEKPNSSVSVKNSQTEYTEAAPIEVEIATVKENLTVEPMP</sequence>
<protein>
    <submittedName>
        <fullName evidence="2">Uncharacterized protein</fullName>
    </submittedName>
</protein>